<dbReference type="AlphaFoldDB" id="A0A1H6H3T3"/>
<evidence type="ECO:0000313" key="3">
    <source>
        <dbReference type="Proteomes" id="UP000198561"/>
    </source>
</evidence>
<dbReference type="InterPro" id="IPR009081">
    <property type="entry name" value="PP-bd_ACP"/>
</dbReference>
<dbReference type="Pfam" id="PF00550">
    <property type="entry name" value="PP-binding"/>
    <property type="match status" value="1"/>
</dbReference>
<proteinExistence type="predicted"/>
<reference evidence="2 3" key="1">
    <citation type="submission" date="2016-10" db="EMBL/GenBank/DDBJ databases">
        <authorList>
            <person name="de Groot N.N."/>
        </authorList>
    </citation>
    <scope>NUCLEOTIDE SEQUENCE [LARGE SCALE GENOMIC DNA]</scope>
    <source>
        <strain evidence="2 3">DSM 23031</strain>
    </source>
</reference>
<dbReference type="Gene3D" id="1.10.1200.10">
    <property type="entry name" value="ACP-like"/>
    <property type="match status" value="1"/>
</dbReference>
<dbReference type="STRING" id="680127.SAMN05421593_0777"/>
<dbReference type="Proteomes" id="UP000198561">
    <property type="component" value="Unassembled WGS sequence"/>
</dbReference>
<feature type="domain" description="Carrier" evidence="1">
    <location>
        <begin position="1"/>
        <end position="74"/>
    </location>
</feature>
<dbReference type="RefSeq" id="WP_089689975.1">
    <property type="nucleotide sequence ID" value="NZ_DALZIY010000001.1"/>
</dbReference>
<name>A0A1H6H3T3_CHRCI</name>
<protein>
    <submittedName>
        <fullName evidence="2">Phosphopantetheine attachment site</fullName>
    </submittedName>
</protein>
<gene>
    <name evidence="2" type="ORF">SAMN05421593_0777</name>
</gene>
<dbReference type="PROSITE" id="PS50075">
    <property type="entry name" value="CARRIER"/>
    <property type="match status" value="1"/>
</dbReference>
<sequence>MNIADFTSQLQEELELEIDLTPETDLSQLEEWDSMAAMILIGFVSDNFGVLLNGDDIAKITTVNSLVERIGEDKFD</sequence>
<organism evidence="2 3">
    <name type="scientific">Chryseobacterium culicis</name>
    <dbReference type="NCBI Taxonomy" id="680127"/>
    <lineage>
        <taxon>Bacteria</taxon>
        <taxon>Pseudomonadati</taxon>
        <taxon>Bacteroidota</taxon>
        <taxon>Flavobacteriia</taxon>
        <taxon>Flavobacteriales</taxon>
        <taxon>Weeksellaceae</taxon>
        <taxon>Chryseobacterium group</taxon>
        <taxon>Chryseobacterium</taxon>
    </lineage>
</organism>
<dbReference type="InterPro" id="IPR036736">
    <property type="entry name" value="ACP-like_sf"/>
</dbReference>
<dbReference type="EMBL" id="FNWQ01000001">
    <property type="protein sequence ID" value="SEH28663.1"/>
    <property type="molecule type" value="Genomic_DNA"/>
</dbReference>
<evidence type="ECO:0000313" key="2">
    <source>
        <dbReference type="EMBL" id="SEH28663.1"/>
    </source>
</evidence>
<accession>A0A1H6H3T3</accession>
<dbReference type="SUPFAM" id="SSF47336">
    <property type="entry name" value="ACP-like"/>
    <property type="match status" value="1"/>
</dbReference>
<dbReference type="OrthoDB" id="675004at2"/>
<evidence type="ECO:0000259" key="1">
    <source>
        <dbReference type="PROSITE" id="PS50075"/>
    </source>
</evidence>